<dbReference type="PANTHER" id="PTHR47326">
    <property type="entry name" value="TRANSPOSABLE ELEMENT TC3 TRANSPOSASE-LIKE PROTEIN"/>
    <property type="match status" value="1"/>
</dbReference>
<reference evidence="1 2" key="1">
    <citation type="journal article" date="2023" name="BMC Biol.">
        <title>The compact genome of the sponge Oopsacas minuta (Hexactinellida) is lacking key metazoan core genes.</title>
        <authorList>
            <person name="Santini S."/>
            <person name="Schenkelaars Q."/>
            <person name="Jourda C."/>
            <person name="Duchesne M."/>
            <person name="Belahbib H."/>
            <person name="Rocher C."/>
            <person name="Selva M."/>
            <person name="Riesgo A."/>
            <person name="Vervoort M."/>
            <person name="Leys S.P."/>
            <person name="Kodjabachian L."/>
            <person name="Le Bivic A."/>
            <person name="Borchiellini C."/>
            <person name="Claverie J.M."/>
            <person name="Renard E."/>
        </authorList>
    </citation>
    <scope>NUCLEOTIDE SEQUENCE [LARGE SCALE GENOMIC DNA]</scope>
    <source>
        <strain evidence="1">SPO-2</strain>
    </source>
</reference>
<dbReference type="Proteomes" id="UP001165289">
    <property type="component" value="Unassembled WGS sequence"/>
</dbReference>
<comment type="caution">
    <text evidence="1">The sequence shown here is derived from an EMBL/GenBank/DDBJ whole genome shotgun (WGS) entry which is preliminary data.</text>
</comment>
<keyword evidence="2" id="KW-1185">Reference proteome</keyword>
<dbReference type="EMBL" id="JAKMXF010000125">
    <property type="protein sequence ID" value="KAI6657043.1"/>
    <property type="molecule type" value="Genomic_DNA"/>
</dbReference>
<gene>
    <name evidence="1" type="ORF">LOD99_11216</name>
</gene>
<evidence type="ECO:0000313" key="1">
    <source>
        <dbReference type="EMBL" id="KAI6657043.1"/>
    </source>
</evidence>
<evidence type="ECO:0000313" key="2">
    <source>
        <dbReference type="Proteomes" id="UP001165289"/>
    </source>
</evidence>
<dbReference type="GO" id="GO:0003676">
    <property type="term" value="F:nucleic acid binding"/>
    <property type="evidence" value="ECO:0007669"/>
    <property type="project" value="InterPro"/>
</dbReference>
<dbReference type="Gene3D" id="3.30.420.10">
    <property type="entry name" value="Ribonuclease H-like superfamily/Ribonuclease H"/>
    <property type="match status" value="2"/>
</dbReference>
<evidence type="ECO:0008006" key="3">
    <source>
        <dbReference type="Google" id="ProtNLM"/>
    </source>
</evidence>
<protein>
    <recommendedName>
        <fullName evidence="3">Transposase</fullName>
    </recommendedName>
</protein>
<proteinExistence type="predicted"/>
<name>A0AAV7K755_9METZ</name>
<accession>A0AAV7K755</accession>
<dbReference type="InterPro" id="IPR036397">
    <property type="entry name" value="RNaseH_sf"/>
</dbReference>
<sequence>MFPYRIQIHQKLSEADKNRRKEMGKVLLDKIEEPDTFLKNLWTTDEAHFHLDVKRCKIEWPPYTPDLSPTDFYLWGYLKNKEYEEKPRGLNQLKEKIKDEISAIEGPVLKAVMQNFTLRIKKCIEVNGGHREHIL</sequence>
<dbReference type="PANTHER" id="PTHR47326:SF1">
    <property type="entry name" value="HTH PSQ-TYPE DOMAIN-CONTAINING PROTEIN"/>
    <property type="match status" value="1"/>
</dbReference>
<organism evidence="1 2">
    <name type="scientific">Oopsacas minuta</name>
    <dbReference type="NCBI Taxonomy" id="111878"/>
    <lineage>
        <taxon>Eukaryota</taxon>
        <taxon>Metazoa</taxon>
        <taxon>Porifera</taxon>
        <taxon>Hexactinellida</taxon>
        <taxon>Hexasterophora</taxon>
        <taxon>Lyssacinosida</taxon>
        <taxon>Leucopsacidae</taxon>
        <taxon>Oopsacas</taxon>
    </lineage>
</organism>
<dbReference type="AlphaFoldDB" id="A0AAV7K755"/>